<gene>
    <name evidence="1" type="ORF">HCY95_01409</name>
</gene>
<name>A0AAJ4GEZ7_LIMFE</name>
<protein>
    <recommendedName>
        <fullName evidence="3">Nucleoside 2-deoxyribosyltransferase</fullName>
    </recommendedName>
</protein>
<dbReference type="SUPFAM" id="SSF52309">
    <property type="entry name" value="N-(deoxy)ribosyltransferase-like"/>
    <property type="match status" value="1"/>
</dbReference>
<dbReference type="AlphaFoldDB" id="A0AAJ4GEZ7"/>
<accession>A0AAJ4GEZ7</accession>
<dbReference type="Gene3D" id="3.40.50.450">
    <property type="match status" value="1"/>
</dbReference>
<evidence type="ECO:0008006" key="3">
    <source>
        <dbReference type="Google" id="ProtNLM"/>
    </source>
</evidence>
<dbReference type="Proteomes" id="UP000503169">
    <property type="component" value="Chromosome"/>
</dbReference>
<evidence type="ECO:0000313" key="1">
    <source>
        <dbReference type="EMBL" id="QIX58970.1"/>
    </source>
</evidence>
<sequence>MVQYRWEALPFRMAPLSEKIHGYSLDEFSCFLDTLFNIADMNNGMNPRFMKPANIFVIKNNGEFNIGMNFSKAIPGECSIHEMFGDIKSMKHWALNVLGMKVETVITIPENMVIKYMQSFNNVFDRQDNLQEFIKILRGFPEKDEELKKLVTQLNKEIVNYEGGDYMFVNPIFHSRDISVDPDLCFLVMPFNEKRKELLEKVVKPKIEDKFNLNVLKSGDIQGANQNVMENIWTYINQASMIIADMSDGNPNVFYELGICHTLGKPVILLCDEESKEQDYDGKLPFDLSNLQVIFYSNSGYGPTKLTNDVINAITNMRKQLNN</sequence>
<reference evidence="1 2" key="1">
    <citation type="submission" date="2020-04" db="EMBL/GenBank/DDBJ databases">
        <title>Novel strain L. Fermentum HFD1 producer antibacterial peptides.</title>
        <authorList>
            <person name="Ozhegov G.D."/>
            <person name="Pavlova A.S."/>
            <person name="Zhuravleva D.E."/>
            <person name="Gogoleva N.V."/>
            <person name="Shagimardanova E.I."/>
            <person name="Markelova M.I."/>
            <person name="Yarullina D.R."/>
            <person name="Kayumov A.R."/>
        </authorList>
    </citation>
    <scope>NUCLEOTIDE SEQUENCE [LARGE SCALE GENOMIC DNA]</scope>
    <source>
        <strain evidence="1 2">HFD1</strain>
    </source>
</reference>
<dbReference type="RefSeq" id="WP_165844496.1">
    <property type="nucleotide sequence ID" value="NZ_CP050919.1"/>
</dbReference>
<proteinExistence type="predicted"/>
<evidence type="ECO:0000313" key="2">
    <source>
        <dbReference type="Proteomes" id="UP000503169"/>
    </source>
</evidence>
<organism evidence="1 2">
    <name type="scientific">Limosilactobacillus fermentum</name>
    <name type="common">Lactobacillus fermentum</name>
    <dbReference type="NCBI Taxonomy" id="1613"/>
    <lineage>
        <taxon>Bacteria</taxon>
        <taxon>Bacillati</taxon>
        <taxon>Bacillota</taxon>
        <taxon>Bacilli</taxon>
        <taxon>Lactobacillales</taxon>
        <taxon>Lactobacillaceae</taxon>
        <taxon>Limosilactobacillus</taxon>
    </lineage>
</organism>
<dbReference type="EMBL" id="CP050919">
    <property type="protein sequence ID" value="QIX58970.1"/>
    <property type="molecule type" value="Genomic_DNA"/>
</dbReference>